<evidence type="ECO:0000313" key="1">
    <source>
        <dbReference type="EMBL" id="GEC65052.1"/>
    </source>
</evidence>
<dbReference type="EMBL" id="BJNN01000160">
    <property type="protein sequence ID" value="GEC65052.1"/>
    <property type="molecule type" value="Genomic_DNA"/>
</dbReference>
<sequence>MNKSVAWFVKFFEEEQHADQFMSGHLHLKVLSYFKALEDDDGGRQDKHEAVSHWLQPNQINITIQPLNGGSAFTIPSEDLAGPIAISLDIFDSMHVFCMYAVGNIGFEIVDGQLDLSLEDIDLANEQLKFDARCLEFGKWAVVVSAEIFMERLQSAMAEQNFKFMTGLVEYYDDKTFHGQFTLKQTPFRKQQRFDYQKEFRVCVFPREINMMTAGPMNLSIGDLSSGCTKMSADDVMTAFKLTTTSASR</sequence>
<comment type="caution">
    <text evidence="1">The sequence shown here is derived from an EMBL/GenBank/DDBJ whole genome shotgun (WGS) entry which is preliminary data.</text>
</comment>
<dbReference type="RefSeq" id="WP_003618995.1">
    <property type="nucleotide sequence ID" value="NZ_BJNN01000160.1"/>
</dbReference>
<proteinExistence type="predicted"/>
<name>A0ABQ0SIK1_NOVHA</name>
<protein>
    <submittedName>
        <fullName evidence="1">Uncharacterized protein</fullName>
    </submittedName>
</protein>
<gene>
    <name evidence="1" type="ORF">GHA01_29010</name>
</gene>
<reference evidence="1 2" key="1">
    <citation type="submission" date="2019-06" db="EMBL/GenBank/DDBJ databases">
        <title>Whole genome shotgun sequence of Komagataeibacter hansenii NBRC 14820.</title>
        <authorList>
            <person name="Hosoyama A."/>
            <person name="Uohara A."/>
            <person name="Ohji S."/>
            <person name="Ichikawa N."/>
        </authorList>
    </citation>
    <scope>NUCLEOTIDE SEQUENCE [LARGE SCALE GENOMIC DNA]</scope>
    <source>
        <strain evidence="1 2">NBRC 14820</strain>
    </source>
</reference>
<accession>A0ABQ0SIK1</accession>
<keyword evidence="2" id="KW-1185">Reference proteome</keyword>
<dbReference type="Proteomes" id="UP000319478">
    <property type="component" value="Unassembled WGS sequence"/>
</dbReference>
<organism evidence="1 2">
    <name type="scientific">Novacetimonas hansenii</name>
    <name type="common">Komagataeibacter hansenii</name>
    <dbReference type="NCBI Taxonomy" id="436"/>
    <lineage>
        <taxon>Bacteria</taxon>
        <taxon>Pseudomonadati</taxon>
        <taxon>Pseudomonadota</taxon>
        <taxon>Alphaproteobacteria</taxon>
        <taxon>Acetobacterales</taxon>
        <taxon>Acetobacteraceae</taxon>
        <taxon>Novacetimonas</taxon>
    </lineage>
</organism>
<evidence type="ECO:0000313" key="2">
    <source>
        <dbReference type="Proteomes" id="UP000319478"/>
    </source>
</evidence>